<feature type="transmembrane region" description="Helical" evidence="2">
    <location>
        <begin position="6"/>
        <end position="25"/>
    </location>
</feature>
<keyword evidence="2" id="KW-0812">Transmembrane</keyword>
<evidence type="ECO:0000313" key="3">
    <source>
        <dbReference type="EMBL" id="QPH51770.1"/>
    </source>
</evidence>
<keyword evidence="3" id="KW-0614">Plasmid</keyword>
<evidence type="ECO:0000313" key="4">
    <source>
        <dbReference type="Proteomes" id="UP000594430"/>
    </source>
</evidence>
<evidence type="ECO:0000256" key="1">
    <source>
        <dbReference type="SAM" id="MobiDB-lite"/>
    </source>
</evidence>
<dbReference type="Proteomes" id="UP000594430">
    <property type="component" value="Plasmid pVIM-24-ZDHY414"/>
</dbReference>
<dbReference type="AlphaFoldDB" id="A0A7S9LCY8"/>
<dbReference type="EMBL" id="CP064948">
    <property type="protein sequence ID" value="QPH51770.1"/>
    <property type="molecule type" value="Genomic_DNA"/>
</dbReference>
<keyword evidence="2" id="KW-1133">Transmembrane helix</keyword>
<reference evidence="3 4" key="1">
    <citation type="submission" date="2020-11" db="EMBL/GenBank/DDBJ databases">
        <title>Pseudomonas fulva producing VIM-24.</title>
        <authorList>
            <person name="Liu S."/>
        </authorList>
    </citation>
    <scope>NUCLEOTIDE SEQUENCE [LARGE SCALE GENOMIC DNA]</scope>
    <source>
        <strain evidence="3 4">ZDHY414</strain>
        <plasmid evidence="3 4">pVIM-24-ZDHY414</plasmid>
    </source>
</reference>
<dbReference type="RefSeq" id="WP_139813937.1">
    <property type="nucleotide sequence ID" value="NZ_CP064945.1"/>
</dbReference>
<name>A0A7S9LCY8_9PSED</name>
<sequence length="153" mass="17035">MIDVPSNLIWIIGLVLLVMALAFLWNMKLSTHAAQSLSLDKQPESAEPETEIPKYKSMPVLAPAPPPVVLEIEHVAPEIEVVEDATDESTASVYEPIPDSDDAERMLDLAWKLEVHGDFEGRDEYAKLVLENVEASARQRDRAQAMLRNDSIS</sequence>
<accession>A0A7S9LCY8</accession>
<protein>
    <submittedName>
        <fullName evidence="3">Uncharacterized protein</fullName>
    </submittedName>
</protein>
<geneLocation type="plasmid" evidence="3 4">
    <name>pVIM-24-ZDHY414</name>
</geneLocation>
<organism evidence="3 4">
    <name type="scientific">Pseudomonas fulva</name>
    <dbReference type="NCBI Taxonomy" id="47880"/>
    <lineage>
        <taxon>Bacteria</taxon>
        <taxon>Pseudomonadati</taxon>
        <taxon>Pseudomonadota</taxon>
        <taxon>Gammaproteobacteria</taxon>
        <taxon>Pseudomonadales</taxon>
        <taxon>Pseudomonadaceae</taxon>
        <taxon>Pseudomonas</taxon>
    </lineage>
</organism>
<gene>
    <name evidence="3" type="ORF">IZU98_26265</name>
</gene>
<keyword evidence="2" id="KW-0472">Membrane</keyword>
<feature type="region of interest" description="Disordered" evidence="1">
    <location>
        <begin position="36"/>
        <end position="58"/>
    </location>
</feature>
<evidence type="ECO:0000256" key="2">
    <source>
        <dbReference type="SAM" id="Phobius"/>
    </source>
</evidence>
<proteinExistence type="predicted"/>